<sequence>MSRNGVLYEALNEVLSELNETNDFKERLEHLVRNTMEDTYHEDDILAVIELITLGVGE</sequence>
<gene>
    <name evidence="1" type="ORF">GCM10011389_01300</name>
</gene>
<dbReference type="Proteomes" id="UP000642571">
    <property type="component" value="Unassembled WGS sequence"/>
</dbReference>
<protein>
    <submittedName>
        <fullName evidence="1">Uncharacterized protein</fullName>
    </submittedName>
</protein>
<keyword evidence="2" id="KW-1185">Reference proteome</keyword>
<reference evidence="2" key="1">
    <citation type="journal article" date="2019" name="Int. J. Syst. Evol. Microbiol.">
        <title>The Global Catalogue of Microorganisms (GCM) 10K type strain sequencing project: providing services to taxonomists for standard genome sequencing and annotation.</title>
        <authorList>
            <consortium name="The Broad Institute Genomics Platform"/>
            <consortium name="The Broad Institute Genome Sequencing Center for Infectious Disease"/>
            <person name="Wu L."/>
            <person name="Ma J."/>
        </authorList>
    </citation>
    <scope>NUCLEOTIDE SEQUENCE [LARGE SCALE GENOMIC DNA]</scope>
    <source>
        <strain evidence="2">CGMCC 1.15353</strain>
    </source>
</reference>
<comment type="caution">
    <text evidence="1">The sequence shown here is derived from an EMBL/GenBank/DDBJ whole genome shotgun (WGS) entry which is preliminary data.</text>
</comment>
<evidence type="ECO:0000313" key="2">
    <source>
        <dbReference type="Proteomes" id="UP000642571"/>
    </source>
</evidence>
<dbReference type="EMBL" id="BMIN01000001">
    <property type="protein sequence ID" value="GGC97898.1"/>
    <property type="molecule type" value="Genomic_DNA"/>
</dbReference>
<proteinExistence type="predicted"/>
<name>A0ABQ1PII8_9BACI</name>
<accession>A0ABQ1PII8</accession>
<dbReference type="RefSeq" id="WP_188649933.1">
    <property type="nucleotide sequence ID" value="NZ_BMIN01000001.1"/>
</dbReference>
<organism evidence="1 2">
    <name type="scientific">Pontibacillus salipaludis</name>
    <dbReference type="NCBI Taxonomy" id="1697394"/>
    <lineage>
        <taxon>Bacteria</taxon>
        <taxon>Bacillati</taxon>
        <taxon>Bacillota</taxon>
        <taxon>Bacilli</taxon>
        <taxon>Bacillales</taxon>
        <taxon>Bacillaceae</taxon>
        <taxon>Pontibacillus</taxon>
    </lineage>
</organism>
<evidence type="ECO:0000313" key="1">
    <source>
        <dbReference type="EMBL" id="GGC97898.1"/>
    </source>
</evidence>